<dbReference type="SUPFAM" id="SSF52540">
    <property type="entry name" value="P-loop containing nucleoside triphosphate hydrolases"/>
    <property type="match status" value="1"/>
</dbReference>
<dbReference type="InterPro" id="IPR011527">
    <property type="entry name" value="ABC1_TM_dom"/>
</dbReference>
<keyword evidence="7 8" id="KW-0472">Membrane</keyword>
<dbReference type="GO" id="GO:0016887">
    <property type="term" value="F:ATP hydrolysis activity"/>
    <property type="evidence" value="ECO:0007669"/>
    <property type="project" value="InterPro"/>
</dbReference>
<comment type="subcellular location">
    <subcellularLocation>
        <location evidence="1">Cell membrane</location>
        <topology evidence="1">Multi-pass membrane protein</topology>
    </subcellularLocation>
</comment>
<accession>A0A2D2DQT4</accession>
<dbReference type="PROSITE" id="PS50929">
    <property type="entry name" value="ABC_TM1F"/>
    <property type="match status" value="1"/>
</dbReference>
<dbReference type="AlphaFoldDB" id="A0A2D2DQT4"/>
<evidence type="ECO:0000256" key="6">
    <source>
        <dbReference type="ARBA" id="ARBA00022989"/>
    </source>
</evidence>
<feature type="transmembrane region" description="Helical" evidence="8">
    <location>
        <begin position="242"/>
        <end position="265"/>
    </location>
</feature>
<evidence type="ECO:0000313" key="12">
    <source>
        <dbReference type="Proteomes" id="UP000229897"/>
    </source>
</evidence>
<keyword evidence="4" id="KW-0547">Nucleotide-binding</keyword>
<evidence type="ECO:0000256" key="1">
    <source>
        <dbReference type="ARBA" id="ARBA00004651"/>
    </source>
</evidence>
<proteinExistence type="predicted"/>
<dbReference type="PROSITE" id="PS00211">
    <property type="entry name" value="ABC_TRANSPORTER_1"/>
    <property type="match status" value="1"/>
</dbReference>
<feature type="domain" description="ABC transmembrane type-1" evidence="10">
    <location>
        <begin position="27"/>
        <end position="305"/>
    </location>
</feature>
<dbReference type="Gene3D" id="3.40.50.300">
    <property type="entry name" value="P-loop containing nucleotide triphosphate hydrolases"/>
    <property type="match status" value="1"/>
</dbReference>
<sequence>MSGAATSYGLLWRLLRVARPSAGQLGAAAAIALVSAAGTLCFPLLARRVVDELAAGKTDPLSIGLLAAILVGAALASALSAYLLARVGHGLVASLRAMLVDKMLKLPVAAFDQDSTGERVSRVLSDCDAISDLATKQAVNLLTGVLLLGGSVGVLLMLDVRLTLTLLGCVAGAFGVVVPLALLLEGLARSTQDRTAKLGGILTHVFSEIRLVKAFTAEGRERARSGEEIAELRRLGLKTSKINAALEPVIGLALTAAIIIILVYGTGRVSSGAITIGTLTAFILYIFNVAAPLIQLTNFAAELQKAKGASSRIGALLDEREEEQGAARATCDSGDGTLVFRGVSFAYPGQERKVLEGLDLVFRPGTTTALVGASGNGKTTILSLIERFYQPSEGELLYGGVPIGQLGLADWRSKIGYVAQGAPIMPGSVRENITYGLDGRYTDAMVLAAAEKAGALAFIDQMPQGLDTLLIEQGNNLSGGQRQRIAIARMFLRNPAILILDEATSNLDSETEHQVKTALESLMQGRTNIVVAHRLATVMHADCIYFLEGGRISGAGNHHELIGSHPYYARLVARQFQNVPERPAMHG</sequence>
<dbReference type="CDD" id="cd18551">
    <property type="entry name" value="ABC_6TM_LmrA_like"/>
    <property type="match status" value="1"/>
</dbReference>
<dbReference type="GO" id="GO:0005524">
    <property type="term" value="F:ATP binding"/>
    <property type="evidence" value="ECO:0007669"/>
    <property type="project" value="UniProtKB-KW"/>
</dbReference>
<dbReference type="Proteomes" id="UP000229897">
    <property type="component" value="Chromosome"/>
</dbReference>
<dbReference type="RefSeq" id="WP_099879427.1">
    <property type="nucleotide sequence ID" value="NZ_CP024608.1"/>
</dbReference>
<dbReference type="InterPro" id="IPR039421">
    <property type="entry name" value="Type_1_exporter"/>
</dbReference>
<dbReference type="SUPFAM" id="SSF90123">
    <property type="entry name" value="ABC transporter transmembrane region"/>
    <property type="match status" value="1"/>
</dbReference>
<keyword evidence="12" id="KW-1185">Reference proteome</keyword>
<evidence type="ECO:0000256" key="2">
    <source>
        <dbReference type="ARBA" id="ARBA00022475"/>
    </source>
</evidence>
<dbReference type="PROSITE" id="PS50893">
    <property type="entry name" value="ABC_TRANSPORTER_2"/>
    <property type="match status" value="1"/>
</dbReference>
<feature type="transmembrane region" description="Helical" evidence="8">
    <location>
        <begin position="25"/>
        <end position="45"/>
    </location>
</feature>
<evidence type="ECO:0000256" key="8">
    <source>
        <dbReference type="SAM" id="Phobius"/>
    </source>
</evidence>
<keyword evidence="2" id="KW-1003">Cell membrane</keyword>
<dbReference type="EMBL" id="CP024608">
    <property type="protein sequence ID" value="ATQ77346.1"/>
    <property type="molecule type" value="Genomic_DNA"/>
</dbReference>
<dbReference type="Pfam" id="PF00005">
    <property type="entry name" value="ABC_tran"/>
    <property type="match status" value="1"/>
</dbReference>
<dbReference type="OrthoDB" id="9806127at2"/>
<evidence type="ECO:0000256" key="4">
    <source>
        <dbReference type="ARBA" id="ARBA00022741"/>
    </source>
</evidence>
<evidence type="ECO:0000256" key="3">
    <source>
        <dbReference type="ARBA" id="ARBA00022692"/>
    </source>
</evidence>
<dbReference type="InterPro" id="IPR017871">
    <property type="entry name" value="ABC_transporter-like_CS"/>
</dbReference>
<dbReference type="FunFam" id="3.40.50.300:FF:000218">
    <property type="entry name" value="Multidrug ABC transporter ATP-binding protein"/>
    <property type="match status" value="1"/>
</dbReference>
<feature type="transmembrane region" description="Helical" evidence="8">
    <location>
        <begin position="271"/>
        <end position="294"/>
    </location>
</feature>
<dbReference type="PANTHER" id="PTHR43394:SF1">
    <property type="entry name" value="ATP-BINDING CASSETTE SUB-FAMILY B MEMBER 10, MITOCHONDRIAL"/>
    <property type="match status" value="1"/>
</dbReference>
<dbReference type="Pfam" id="PF00664">
    <property type="entry name" value="ABC_membrane"/>
    <property type="match status" value="1"/>
</dbReference>
<dbReference type="GO" id="GO:0015421">
    <property type="term" value="F:ABC-type oligopeptide transporter activity"/>
    <property type="evidence" value="ECO:0007669"/>
    <property type="project" value="TreeGrafter"/>
</dbReference>
<dbReference type="InterPro" id="IPR027417">
    <property type="entry name" value="P-loop_NTPase"/>
</dbReference>
<evidence type="ECO:0000256" key="7">
    <source>
        <dbReference type="ARBA" id="ARBA00023136"/>
    </source>
</evidence>
<evidence type="ECO:0000313" key="11">
    <source>
        <dbReference type="EMBL" id="ATQ77346.1"/>
    </source>
</evidence>
<dbReference type="InterPro" id="IPR003439">
    <property type="entry name" value="ABC_transporter-like_ATP-bd"/>
</dbReference>
<keyword evidence="5" id="KW-0067">ATP-binding</keyword>
<evidence type="ECO:0000259" key="9">
    <source>
        <dbReference type="PROSITE" id="PS50893"/>
    </source>
</evidence>
<evidence type="ECO:0000256" key="5">
    <source>
        <dbReference type="ARBA" id="ARBA00022840"/>
    </source>
</evidence>
<feature type="transmembrane region" description="Helical" evidence="8">
    <location>
        <begin position="138"/>
        <end position="158"/>
    </location>
</feature>
<name>A0A2D2DQT4_9BURK</name>
<dbReference type="KEGG" id="mass:CR152_24705"/>
<protein>
    <submittedName>
        <fullName evidence="11">Multidrug ABC transporter permease</fullName>
    </submittedName>
</protein>
<reference evidence="11" key="1">
    <citation type="submission" date="2017-10" db="EMBL/GenBank/DDBJ databases">
        <title>Massilia psychrophilum sp. nov., a novel purple-pigmented bacterium isolated from Tianshan glacier, Xinjiang Municipality, China.</title>
        <authorList>
            <person name="Wang H."/>
        </authorList>
    </citation>
    <scope>NUCLEOTIDE SEQUENCE [LARGE SCALE GENOMIC DNA]</scope>
    <source>
        <strain evidence="11">B2</strain>
    </source>
</reference>
<organism evidence="11 12">
    <name type="scientific">Massilia violaceinigra</name>
    <dbReference type="NCBI Taxonomy" id="2045208"/>
    <lineage>
        <taxon>Bacteria</taxon>
        <taxon>Pseudomonadati</taxon>
        <taxon>Pseudomonadota</taxon>
        <taxon>Betaproteobacteria</taxon>
        <taxon>Burkholderiales</taxon>
        <taxon>Oxalobacteraceae</taxon>
        <taxon>Telluria group</taxon>
        <taxon>Massilia</taxon>
    </lineage>
</organism>
<keyword evidence="6 8" id="KW-1133">Transmembrane helix</keyword>
<keyword evidence="3 8" id="KW-0812">Transmembrane</keyword>
<dbReference type="GO" id="GO:0005886">
    <property type="term" value="C:plasma membrane"/>
    <property type="evidence" value="ECO:0007669"/>
    <property type="project" value="UniProtKB-SubCell"/>
</dbReference>
<feature type="transmembrane region" description="Helical" evidence="8">
    <location>
        <begin position="65"/>
        <end position="85"/>
    </location>
</feature>
<dbReference type="PANTHER" id="PTHR43394">
    <property type="entry name" value="ATP-DEPENDENT PERMEASE MDL1, MITOCHONDRIAL"/>
    <property type="match status" value="1"/>
</dbReference>
<dbReference type="Gene3D" id="1.20.1560.10">
    <property type="entry name" value="ABC transporter type 1, transmembrane domain"/>
    <property type="match status" value="1"/>
</dbReference>
<feature type="transmembrane region" description="Helical" evidence="8">
    <location>
        <begin position="164"/>
        <end position="184"/>
    </location>
</feature>
<feature type="domain" description="ABC transporter" evidence="9">
    <location>
        <begin position="338"/>
        <end position="574"/>
    </location>
</feature>
<dbReference type="InterPro" id="IPR003593">
    <property type="entry name" value="AAA+_ATPase"/>
</dbReference>
<dbReference type="SMART" id="SM00382">
    <property type="entry name" value="AAA"/>
    <property type="match status" value="1"/>
</dbReference>
<gene>
    <name evidence="11" type="ORF">CR152_24705</name>
</gene>
<evidence type="ECO:0000259" key="10">
    <source>
        <dbReference type="PROSITE" id="PS50929"/>
    </source>
</evidence>
<dbReference type="InterPro" id="IPR036640">
    <property type="entry name" value="ABC1_TM_sf"/>
</dbReference>